<feature type="transmembrane region" description="Helical" evidence="1">
    <location>
        <begin position="250"/>
        <end position="277"/>
    </location>
</feature>
<feature type="transmembrane region" description="Helical" evidence="1">
    <location>
        <begin position="297"/>
        <end position="321"/>
    </location>
</feature>
<evidence type="ECO:0000313" key="3">
    <source>
        <dbReference type="Proteomes" id="UP000001552"/>
    </source>
</evidence>
<keyword evidence="1" id="KW-0472">Membrane</keyword>
<dbReference type="RefSeq" id="WP_012994754.1">
    <property type="nucleotide sequence ID" value="NC_013921.1"/>
</dbReference>
<dbReference type="HOGENOM" id="CLU_579917_0_0_9"/>
<dbReference type="KEGG" id="tit:Thit_0643"/>
<gene>
    <name evidence="2" type="ordered locus">Thit_0643</name>
</gene>
<feature type="transmembrane region" description="Helical" evidence="1">
    <location>
        <begin position="161"/>
        <end position="183"/>
    </location>
</feature>
<dbReference type="Proteomes" id="UP000001552">
    <property type="component" value="Chromosome"/>
</dbReference>
<feature type="transmembrane region" description="Helical" evidence="1">
    <location>
        <begin position="380"/>
        <end position="404"/>
    </location>
</feature>
<feature type="transmembrane region" description="Helical" evidence="1">
    <location>
        <begin position="350"/>
        <end position="368"/>
    </location>
</feature>
<protein>
    <recommendedName>
        <fullName evidence="4">O-antigen polymerase</fullName>
    </recommendedName>
</protein>
<organism evidence="2 3">
    <name type="scientific">Thermoanaerobacter italicus (strain DSM 9252 / Ab9)</name>
    <dbReference type="NCBI Taxonomy" id="580331"/>
    <lineage>
        <taxon>Bacteria</taxon>
        <taxon>Bacillati</taxon>
        <taxon>Bacillota</taxon>
        <taxon>Clostridia</taxon>
        <taxon>Thermoanaerobacterales</taxon>
        <taxon>Thermoanaerobacteraceae</taxon>
        <taxon>Thermoanaerobacter</taxon>
    </lineage>
</organism>
<evidence type="ECO:0008006" key="4">
    <source>
        <dbReference type="Google" id="ProtNLM"/>
    </source>
</evidence>
<evidence type="ECO:0000313" key="2">
    <source>
        <dbReference type="EMBL" id="ADD01943.1"/>
    </source>
</evidence>
<dbReference type="EMBL" id="CP001936">
    <property type="protein sequence ID" value="ADD01943.1"/>
    <property type="molecule type" value="Genomic_DNA"/>
</dbReference>
<feature type="transmembrane region" description="Helical" evidence="1">
    <location>
        <begin position="7"/>
        <end position="33"/>
    </location>
</feature>
<dbReference type="eggNOG" id="ENOG50334FA">
    <property type="taxonomic scope" value="Bacteria"/>
</dbReference>
<feature type="transmembrane region" description="Helical" evidence="1">
    <location>
        <begin position="83"/>
        <end position="105"/>
    </location>
</feature>
<feature type="transmembrane region" description="Helical" evidence="1">
    <location>
        <begin position="416"/>
        <end position="434"/>
    </location>
</feature>
<evidence type="ECO:0000256" key="1">
    <source>
        <dbReference type="SAM" id="Phobius"/>
    </source>
</evidence>
<sequence length="471" mass="53843">MIIITPLGYILIPMGFFVFFSYPSYLLGLLVFFSPFQAASVINFKNLNFGLQPGYFFAILWIIFEIINILRGKKFTIVKEQKTIIILLINFFVVSAVSIVMPLFLSDKNIIVHSPKGYYILLSFSKTNITQLLYLLTNLTVTVLILLELRNLSEVKKLIKILLYSSFFALIFGIYQLMCYLLKLHFPYWLFNNNIGYSQGFNQTVENIKRINSIATEPSMYAFFLLMIIPIILSMRISKNNIISKKMVNILLYLTIAEIILATSSTGYIGLLFFISSYTIYNFLHGIGGERKYRENFYYIIRTISIITVLSTILLSIYILVFGLDNLINAFVSLTVDKFNNLSGQERLQGFLNGLNLFINYPVLGVGYGSNRTYDLMTTLLSNTGIIGFVSFSMIIIIAIKILMKYIKLTEKGGKSIMIGLLFSLLNAIFAFMISIPDLIFLYFWIILGLIFTIPKVVEVSNENSDKRFDS</sequence>
<proteinExistence type="predicted"/>
<feature type="transmembrane region" description="Helical" evidence="1">
    <location>
        <begin position="220"/>
        <end position="238"/>
    </location>
</feature>
<keyword evidence="1" id="KW-0812">Transmembrane</keyword>
<feature type="transmembrane region" description="Helical" evidence="1">
    <location>
        <begin position="440"/>
        <end position="458"/>
    </location>
</feature>
<reference evidence="2" key="1">
    <citation type="submission" date="2010-02" db="EMBL/GenBank/DDBJ databases">
        <title>Complete sequence of Thermoanaerobacter italicus Ab9.</title>
        <authorList>
            <consortium name="US DOE Joint Genome Institute"/>
            <person name="Lucas S."/>
            <person name="Copeland A."/>
            <person name="Lapidus A."/>
            <person name="Cheng J.-F."/>
            <person name="Bruce D."/>
            <person name="Goodwin L."/>
            <person name="Pitluck S."/>
            <person name="Chertkov O."/>
            <person name="Detter J.C."/>
            <person name="Han C."/>
            <person name="Tapia R."/>
            <person name="Land M."/>
            <person name="Hauser L."/>
            <person name="Kyrpides N."/>
            <person name="Mikhailova N."/>
            <person name="Hemme C.L."/>
            <person name="Woyke T."/>
        </authorList>
    </citation>
    <scope>NUCLEOTIDE SEQUENCE [LARGE SCALE GENOMIC DNA]</scope>
    <source>
        <strain evidence="2">Ab9</strain>
    </source>
</reference>
<keyword evidence="3" id="KW-1185">Reference proteome</keyword>
<name>D3T7L1_THEIA</name>
<feature type="transmembrane region" description="Helical" evidence="1">
    <location>
        <begin position="53"/>
        <end position="71"/>
    </location>
</feature>
<dbReference type="AlphaFoldDB" id="D3T7L1"/>
<keyword evidence="1" id="KW-1133">Transmembrane helix</keyword>
<accession>D3T7L1</accession>
<feature type="transmembrane region" description="Helical" evidence="1">
    <location>
        <begin position="132"/>
        <end position="149"/>
    </location>
</feature>